<keyword evidence="8" id="KW-0328">Glycosyltransferase</keyword>
<evidence type="ECO:0000256" key="4">
    <source>
        <dbReference type="ARBA" id="ARBA00022824"/>
    </source>
</evidence>
<dbReference type="Pfam" id="PF08285">
    <property type="entry name" value="DPM3"/>
    <property type="match status" value="1"/>
</dbReference>
<keyword evidence="4 7" id="KW-0256">Endoplasmic reticulum</keyword>
<keyword evidence="6 7" id="KW-0472">Membrane</keyword>
<keyword evidence="9" id="KW-1185">Reference proteome</keyword>
<name>A0AAD8Y439_9STRA</name>
<keyword evidence="8" id="KW-0808">Transferase</keyword>
<proteinExistence type="inferred from homology"/>
<comment type="subunit">
    <text evidence="7">Component of the dolichol-phosphate mannose (DPM) synthase complex.</text>
</comment>
<dbReference type="GO" id="GO:0033185">
    <property type="term" value="C:dolichol-phosphate-mannose synthase complex"/>
    <property type="evidence" value="ECO:0007669"/>
    <property type="project" value="TreeGrafter"/>
</dbReference>
<dbReference type="GO" id="GO:0005789">
    <property type="term" value="C:endoplasmic reticulum membrane"/>
    <property type="evidence" value="ECO:0007669"/>
    <property type="project" value="UniProtKB-SubCell"/>
</dbReference>
<evidence type="ECO:0000256" key="6">
    <source>
        <dbReference type="ARBA" id="ARBA00023136"/>
    </source>
</evidence>
<accession>A0AAD8Y439</accession>
<evidence type="ECO:0000256" key="7">
    <source>
        <dbReference type="RuleBase" id="RU365085"/>
    </source>
</evidence>
<keyword evidence="5 7" id="KW-1133">Transmembrane helix</keyword>
<comment type="subcellular location">
    <subcellularLocation>
        <location evidence="1 7">Endoplasmic reticulum membrane</location>
        <topology evidence="1 7">Multi-pass membrane protein</topology>
    </subcellularLocation>
</comment>
<dbReference type="Proteomes" id="UP001224775">
    <property type="component" value="Unassembled WGS sequence"/>
</dbReference>
<evidence type="ECO:0000313" key="9">
    <source>
        <dbReference type="Proteomes" id="UP001224775"/>
    </source>
</evidence>
<protein>
    <recommendedName>
        <fullName evidence="7">Dolichol-phosphate mannosyltransferase subunit 3</fullName>
    </recommendedName>
</protein>
<keyword evidence="3 7" id="KW-0812">Transmembrane</keyword>
<dbReference type="PANTHER" id="PTHR16433:SF0">
    <property type="entry name" value="DOLICHOL-PHOSPHATE MANNOSYLTRANSFERASE SUBUNIT 3"/>
    <property type="match status" value="1"/>
</dbReference>
<feature type="transmembrane region" description="Helical" evidence="7">
    <location>
        <begin position="15"/>
        <end position="35"/>
    </location>
</feature>
<reference evidence="8" key="1">
    <citation type="submission" date="2023-06" db="EMBL/GenBank/DDBJ databases">
        <title>Survivors Of The Sea: Transcriptome response of Skeletonema marinoi to long-term dormancy.</title>
        <authorList>
            <person name="Pinder M.I.M."/>
            <person name="Kourtchenko O."/>
            <person name="Robertson E.K."/>
            <person name="Larsson T."/>
            <person name="Maumus F."/>
            <person name="Osuna-Cruz C.M."/>
            <person name="Vancaester E."/>
            <person name="Stenow R."/>
            <person name="Vandepoele K."/>
            <person name="Ploug H."/>
            <person name="Bruchert V."/>
            <person name="Godhe A."/>
            <person name="Topel M."/>
        </authorList>
    </citation>
    <scope>NUCLEOTIDE SEQUENCE</scope>
    <source>
        <strain evidence="8">R05AC</strain>
    </source>
</reference>
<comment type="caution">
    <text evidence="8">The sequence shown here is derived from an EMBL/GenBank/DDBJ whole genome shotgun (WGS) entry which is preliminary data.</text>
</comment>
<comment type="function">
    <text evidence="7">Stabilizer subunit of the dolichol-phosphate mannose (DPM) synthase complex; tethers catalytic subunit to the ER.</text>
</comment>
<dbReference type="PANTHER" id="PTHR16433">
    <property type="entry name" value="DOLICHOL-PHOSPHATE MANNOSYLTRANSFERASE SUBUNIT 3"/>
    <property type="match status" value="1"/>
</dbReference>
<comment type="similarity">
    <text evidence="2 7">Belongs to the DPM3 family.</text>
</comment>
<dbReference type="EMBL" id="JATAAI010000021">
    <property type="protein sequence ID" value="KAK1738305.1"/>
    <property type="molecule type" value="Genomic_DNA"/>
</dbReference>
<dbReference type="GO" id="GO:0006506">
    <property type="term" value="P:GPI anchor biosynthetic process"/>
    <property type="evidence" value="ECO:0007669"/>
    <property type="project" value="TreeGrafter"/>
</dbReference>
<evidence type="ECO:0000256" key="1">
    <source>
        <dbReference type="ARBA" id="ARBA00004477"/>
    </source>
</evidence>
<dbReference type="InterPro" id="IPR013174">
    <property type="entry name" value="DPM3"/>
</dbReference>
<dbReference type="GO" id="GO:0016757">
    <property type="term" value="F:glycosyltransferase activity"/>
    <property type="evidence" value="ECO:0007669"/>
    <property type="project" value="UniProtKB-KW"/>
</dbReference>
<evidence type="ECO:0000256" key="3">
    <source>
        <dbReference type="ARBA" id="ARBA00022692"/>
    </source>
</evidence>
<sequence length="112" mass="12463">MGLLRRIDPQMTGLLRYQLFLSIGILFIGLWKASITRLATIQKTLSTSIDPSTTKILVIYLPIWAIILLGIYALSSVLYKVATFGDCPEAAVELSGQIEEAKQKLTKQGFKF</sequence>
<organism evidence="8 9">
    <name type="scientific">Skeletonema marinoi</name>
    <dbReference type="NCBI Taxonomy" id="267567"/>
    <lineage>
        <taxon>Eukaryota</taxon>
        <taxon>Sar</taxon>
        <taxon>Stramenopiles</taxon>
        <taxon>Ochrophyta</taxon>
        <taxon>Bacillariophyta</taxon>
        <taxon>Coscinodiscophyceae</taxon>
        <taxon>Thalassiosirophycidae</taxon>
        <taxon>Thalassiosirales</taxon>
        <taxon>Skeletonemataceae</taxon>
        <taxon>Skeletonema</taxon>
        <taxon>Skeletonema marinoi-dohrnii complex</taxon>
    </lineage>
</organism>
<evidence type="ECO:0000256" key="2">
    <source>
        <dbReference type="ARBA" id="ARBA00010430"/>
    </source>
</evidence>
<feature type="transmembrane region" description="Helical" evidence="7">
    <location>
        <begin position="56"/>
        <end position="79"/>
    </location>
</feature>
<dbReference type="AlphaFoldDB" id="A0AAD8Y439"/>
<gene>
    <name evidence="8" type="ORF">QTG54_010974</name>
</gene>
<comment type="pathway">
    <text evidence="7">Protein modification; protein glycosylation.</text>
</comment>
<evidence type="ECO:0000256" key="5">
    <source>
        <dbReference type="ARBA" id="ARBA00022989"/>
    </source>
</evidence>
<evidence type="ECO:0000313" key="8">
    <source>
        <dbReference type="EMBL" id="KAK1738305.1"/>
    </source>
</evidence>